<evidence type="ECO:0000256" key="9">
    <source>
        <dbReference type="SAM" id="MobiDB-lite"/>
    </source>
</evidence>
<keyword evidence="3 8" id="KW-1134">Transmembrane beta strand</keyword>
<sequence length="1130" mass="126246">MRKCNMRWFSPQRMKKHLAFALAVSLIAMVPVSAFAQVLKISMTKTNVSIESVLRELEKQSEYTFFYNDNQVKLNKKVSINVSDAPIETVLNEVFKNSGYTYKIVDNQIVVSTVTAAAKDVQAVQQQKQRKITGVVKDAMGEAIIGASVVEKGTTSNGTITNIEGEFTLNTAGKELQITYIGYVPQTIVLKPGVNNYNVIMKEDTKTLDEVVVVGYGTQKKVNLTGAVSSVGTEELKSRVNTDVLASVQGQVPGVTVIARPDGSTSINFRGRGNLGTSSPLYVIDGAIADANFFSSLDPNSIESISFLKDAASSAIYGSRAAYGVVLVKTKGGKEGDLKVTYDGYVGFKSALYTPDVLSSEWYARLSNEAALNDNPNAKLPYTDEEIAKFRDGTDPDLYPNTNWYDLVLKDNATITKHTVSISGGNKVKYYTSLGYLYNDKFTPGATTDRYNMTTNISADVKEWLAFRANINYNQTYNDNSKGGVSYVEMLTVPSTYVARQSNGEYGSYEAGKPASQVSMQRNPLRRIESGDWSNSRTQNTLMDFALDLKPVKGLTVTGEMSYRIWDYKAKTYTASRSKIKDFLTGQELNGTQVAVENSKMEYDWQESTRLIYNGLANYTWSKDIHNINALLGVSYEHYQFQKQKSSRKNFPTNNMTDMNGGSSASSDTHTEGGSNENKLMSYFGRVNYTLMDRYLLEVNMRADASSRFHKDNRWGYFPSFSAGWRVSEEGFMKDIEWIDNLKIRGSWGQLGNINNVGDYDYFSSYIQGDNYNFNDIVGNGIIEAKPANKNLGWETVTITDIGLDFDVLNGKLRFTADWYNKVTDDILLGYRVPMEVGIKKDYWPSQNIGSVSNKGLEIGITHNNTIGEFTYSVGANFTRNWNKVTNLGGVDDLYDGSSTWIEAVGQPIGTFYGFRTNGLLTQEDIDSGNYITDGIKPNAGDIKYVDLNDNGKLDAGDKDFIGCDVPKFTYGVNLNLQYKGFELSMFGQGVQGTKVYFWQEQAWAFSDYASPRKWHLQRWTTENPNPNAAYPRIYSRTSSHSTFNNRLSDFWLFNSDYFRIKNITFGYTFPKAMLSNISLDALKVYVAAENPFTIRGDHRMKDFDPESATGRGSMVRGTRTISLGVNVTF</sequence>
<dbReference type="SUPFAM" id="SSF56935">
    <property type="entry name" value="Porins"/>
    <property type="match status" value="1"/>
</dbReference>
<name>A0AAE6C1N2_BACFG</name>
<proteinExistence type="inferred from homology"/>
<dbReference type="PROSITE" id="PS52016">
    <property type="entry name" value="TONB_DEPENDENT_REC_3"/>
    <property type="match status" value="1"/>
</dbReference>
<dbReference type="NCBIfam" id="TIGR04057">
    <property type="entry name" value="SusC_RagA_signa"/>
    <property type="match status" value="1"/>
</dbReference>
<comment type="similarity">
    <text evidence="8">Belongs to the TonB-dependent receptor family.</text>
</comment>
<accession>A0AAE6C1N2</accession>
<dbReference type="NCBIfam" id="TIGR04056">
    <property type="entry name" value="OMP_RagA_SusC"/>
    <property type="match status" value="1"/>
</dbReference>
<feature type="chain" id="PRO_5041924983" evidence="10">
    <location>
        <begin position="37"/>
        <end position="1130"/>
    </location>
</feature>
<dbReference type="PANTHER" id="PTHR30069:SF29">
    <property type="entry name" value="HEMOGLOBIN AND HEMOGLOBIN-HAPTOGLOBIN-BINDING PROTEIN 1-RELATED"/>
    <property type="match status" value="1"/>
</dbReference>
<comment type="subcellular location">
    <subcellularLocation>
        <location evidence="1 8">Cell outer membrane</location>
        <topology evidence="1 8">Multi-pass membrane protein</topology>
    </subcellularLocation>
</comment>
<dbReference type="InterPro" id="IPR012910">
    <property type="entry name" value="Plug_dom"/>
</dbReference>
<dbReference type="RefSeq" id="WP_005810126.1">
    <property type="nucleotide sequence ID" value="NZ_CP036546.1"/>
</dbReference>
<evidence type="ECO:0000256" key="3">
    <source>
        <dbReference type="ARBA" id="ARBA00022452"/>
    </source>
</evidence>
<keyword evidence="7 8" id="KW-0998">Cell outer membrane</keyword>
<evidence type="ECO:0000256" key="1">
    <source>
        <dbReference type="ARBA" id="ARBA00004571"/>
    </source>
</evidence>
<protein>
    <submittedName>
        <fullName evidence="12">SusC/RagA family TonB-linked outer membrane protein</fullName>
    </submittedName>
</protein>
<keyword evidence="2 8" id="KW-0813">Transport</keyword>
<evidence type="ECO:0000256" key="10">
    <source>
        <dbReference type="SAM" id="SignalP"/>
    </source>
</evidence>
<dbReference type="Pfam" id="PF07660">
    <property type="entry name" value="STN"/>
    <property type="match status" value="1"/>
</dbReference>
<feature type="signal peptide" evidence="10">
    <location>
        <begin position="1"/>
        <end position="36"/>
    </location>
</feature>
<keyword evidence="5 10" id="KW-0732">Signal</keyword>
<dbReference type="InterPro" id="IPR036942">
    <property type="entry name" value="Beta-barrel_TonB_sf"/>
</dbReference>
<dbReference type="InterPro" id="IPR011662">
    <property type="entry name" value="Secretin/TonB_short_N"/>
</dbReference>
<evidence type="ECO:0000256" key="2">
    <source>
        <dbReference type="ARBA" id="ARBA00022448"/>
    </source>
</evidence>
<gene>
    <name evidence="12" type="ORF">EC80_008805</name>
</gene>
<dbReference type="Pfam" id="PF13715">
    <property type="entry name" value="CarbopepD_reg_2"/>
    <property type="match status" value="1"/>
</dbReference>
<dbReference type="InterPro" id="IPR037066">
    <property type="entry name" value="Plug_dom_sf"/>
</dbReference>
<dbReference type="Gene3D" id="3.55.50.30">
    <property type="match status" value="1"/>
</dbReference>
<dbReference type="InterPro" id="IPR039426">
    <property type="entry name" value="TonB-dep_rcpt-like"/>
</dbReference>
<evidence type="ECO:0000256" key="5">
    <source>
        <dbReference type="ARBA" id="ARBA00022729"/>
    </source>
</evidence>
<evidence type="ECO:0000256" key="4">
    <source>
        <dbReference type="ARBA" id="ARBA00022692"/>
    </source>
</evidence>
<dbReference type="Pfam" id="PF07715">
    <property type="entry name" value="Plug"/>
    <property type="match status" value="1"/>
</dbReference>
<keyword evidence="4 8" id="KW-0812">Transmembrane</keyword>
<evidence type="ECO:0000259" key="11">
    <source>
        <dbReference type="SMART" id="SM00965"/>
    </source>
</evidence>
<dbReference type="InterPro" id="IPR023997">
    <property type="entry name" value="TonB-dep_OMP_SusC/RagA_CS"/>
</dbReference>
<feature type="region of interest" description="Disordered" evidence="9">
    <location>
        <begin position="645"/>
        <end position="674"/>
    </location>
</feature>
<organism evidence="12 13">
    <name type="scientific">Bacteroides fragilis</name>
    <dbReference type="NCBI Taxonomy" id="817"/>
    <lineage>
        <taxon>Bacteria</taxon>
        <taxon>Pseudomonadati</taxon>
        <taxon>Bacteroidota</taxon>
        <taxon>Bacteroidia</taxon>
        <taxon>Bacteroidales</taxon>
        <taxon>Bacteroidaceae</taxon>
        <taxon>Bacteroides</taxon>
    </lineage>
</organism>
<keyword evidence="6 8" id="KW-0472">Membrane</keyword>
<dbReference type="GO" id="GO:0009279">
    <property type="term" value="C:cell outer membrane"/>
    <property type="evidence" value="ECO:0007669"/>
    <property type="project" value="UniProtKB-SubCell"/>
</dbReference>
<reference evidence="12 13" key="1">
    <citation type="submission" date="2019-03" db="EMBL/GenBank/DDBJ databases">
        <title>Complete genome assembly of MDR B. fragilis.</title>
        <authorList>
            <person name="Sydenham T.V."/>
            <person name="Hasman H."/>
            <person name="Justesen U.S."/>
        </authorList>
    </citation>
    <scope>NUCLEOTIDE SEQUENCE [LARGE SCALE GENOMIC DNA]</scope>
    <source>
        <strain evidence="12 13">DCMSKEJBY0001B</strain>
    </source>
</reference>
<feature type="domain" description="Secretin/TonB short N-terminal" evidence="11">
    <location>
        <begin position="63"/>
        <end position="114"/>
    </location>
</feature>
<dbReference type="Proteomes" id="UP000036847">
    <property type="component" value="Chromosome"/>
</dbReference>
<evidence type="ECO:0000313" key="12">
    <source>
        <dbReference type="EMBL" id="QCQ44943.1"/>
    </source>
</evidence>
<dbReference type="SUPFAM" id="SSF49464">
    <property type="entry name" value="Carboxypeptidase regulatory domain-like"/>
    <property type="match status" value="1"/>
</dbReference>
<dbReference type="GO" id="GO:0044718">
    <property type="term" value="P:siderophore transmembrane transport"/>
    <property type="evidence" value="ECO:0007669"/>
    <property type="project" value="TreeGrafter"/>
</dbReference>
<dbReference type="PANTHER" id="PTHR30069">
    <property type="entry name" value="TONB-DEPENDENT OUTER MEMBRANE RECEPTOR"/>
    <property type="match status" value="1"/>
</dbReference>
<dbReference type="GO" id="GO:0015344">
    <property type="term" value="F:siderophore uptake transmembrane transporter activity"/>
    <property type="evidence" value="ECO:0007669"/>
    <property type="project" value="TreeGrafter"/>
</dbReference>
<dbReference type="Gene3D" id="2.170.130.10">
    <property type="entry name" value="TonB-dependent receptor, plug domain"/>
    <property type="match status" value="1"/>
</dbReference>
<evidence type="ECO:0000256" key="7">
    <source>
        <dbReference type="ARBA" id="ARBA00023237"/>
    </source>
</evidence>
<dbReference type="SMART" id="SM00965">
    <property type="entry name" value="STN"/>
    <property type="match status" value="1"/>
</dbReference>
<dbReference type="Gene3D" id="2.40.170.20">
    <property type="entry name" value="TonB-dependent receptor, beta-barrel domain"/>
    <property type="match status" value="1"/>
</dbReference>
<dbReference type="AlphaFoldDB" id="A0AAE6C1N2"/>
<dbReference type="EMBL" id="CP036546">
    <property type="protein sequence ID" value="QCQ44943.1"/>
    <property type="molecule type" value="Genomic_DNA"/>
</dbReference>
<dbReference type="InterPro" id="IPR008969">
    <property type="entry name" value="CarboxyPept-like_regulatory"/>
</dbReference>
<dbReference type="InterPro" id="IPR023996">
    <property type="entry name" value="TonB-dep_OMP_SusC/RagA"/>
</dbReference>
<evidence type="ECO:0000256" key="6">
    <source>
        <dbReference type="ARBA" id="ARBA00023136"/>
    </source>
</evidence>
<evidence type="ECO:0000256" key="8">
    <source>
        <dbReference type="PROSITE-ProRule" id="PRU01360"/>
    </source>
</evidence>
<evidence type="ECO:0000313" key="13">
    <source>
        <dbReference type="Proteomes" id="UP000036847"/>
    </source>
</evidence>